<name>A0A8H7RLW4_9FUNG</name>
<accession>A0A8H7RLW4</accession>
<dbReference type="Proteomes" id="UP000646827">
    <property type="component" value="Unassembled WGS sequence"/>
</dbReference>
<sequence>MFKYLLETNGLVYFSWCEVYVASHAKNQIVPGLWQNETTRLFADGIGCQDKSEVILMESFSGFPEERMDPSIGDTWKLIRMTTDSLCNMLTKFQDSSIETSKKLATSVSIPNRWGYNDDMVMVFELLAMLHIELYEQKSIENKLREEKNGLIEVDPSRTLRSPIGQLHTSVVEDL</sequence>
<protein>
    <submittedName>
        <fullName evidence="1">Uncharacterized protein</fullName>
    </submittedName>
</protein>
<keyword evidence="2" id="KW-1185">Reference proteome</keyword>
<comment type="caution">
    <text evidence="1">The sequence shown here is derived from an EMBL/GenBank/DDBJ whole genome shotgun (WGS) entry which is preliminary data.</text>
</comment>
<gene>
    <name evidence="1" type="ORF">INT45_010391</name>
</gene>
<evidence type="ECO:0000313" key="1">
    <source>
        <dbReference type="EMBL" id="KAG2212943.1"/>
    </source>
</evidence>
<dbReference type="OrthoDB" id="2279077at2759"/>
<dbReference type="AlphaFoldDB" id="A0A8H7RLW4"/>
<reference evidence="1 2" key="1">
    <citation type="submission" date="2020-12" db="EMBL/GenBank/DDBJ databases">
        <title>Metabolic potential, ecology and presence of endohyphal bacteria is reflected in genomic diversity of Mucoromycotina.</title>
        <authorList>
            <person name="Muszewska A."/>
            <person name="Okrasinska A."/>
            <person name="Steczkiewicz K."/>
            <person name="Drgas O."/>
            <person name="Orlowska M."/>
            <person name="Perlinska-Lenart U."/>
            <person name="Aleksandrzak-Piekarczyk T."/>
            <person name="Szatraj K."/>
            <person name="Zielenkiewicz U."/>
            <person name="Pilsyk S."/>
            <person name="Malc E."/>
            <person name="Mieczkowski P."/>
            <person name="Kruszewska J.S."/>
            <person name="Biernat P."/>
            <person name="Pawlowska J."/>
        </authorList>
    </citation>
    <scope>NUCLEOTIDE SEQUENCE [LARGE SCALE GENOMIC DNA]</scope>
    <source>
        <strain evidence="1 2">CBS 142.35</strain>
    </source>
</reference>
<evidence type="ECO:0000313" key="2">
    <source>
        <dbReference type="Proteomes" id="UP000646827"/>
    </source>
</evidence>
<proteinExistence type="predicted"/>
<organism evidence="1 2">
    <name type="scientific">Circinella minor</name>
    <dbReference type="NCBI Taxonomy" id="1195481"/>
    <lineage>
        <taxon>Eukaryota</taxon>
        <taxon>Fungi</taxon>
        <taxon>Fungi incertae sedis</taxon>
        <taxon>Mucoromycota</taxon>
        <taxon>Mucoromycotina</taxon>
        <taxon>Mucoromycetes</taxon>
        <taxon>Mucorales</taxon>
        <taxon>Lichtheimiaceae</taxon>
        <taxon>Circinella</taxon>
    </lineage>
</organism>
<dbReference type="EMBL" id="JAEPRB010000711">
    <property type="protein sequence ID" value="KAG2212943.1"/>
    <property type="molecule type" value="Genomic_DNA"/>
</dbReference>